<dbReference type="InterPro" id="IPR019294">
    <property type="entry name" value="Translation_reg_Com"/>
</dbReference>
<gene>
    <name evidence="1" type="ORF">SSPH_01923</name>
</gene>
<name>A0ABM9W266_9FIRM</name>
<dbReference type="RefSeq" id="WP_075756160.1">
    <property type="nucleotide sequence ID" value="NZ_CP146991.1"/>
</dbReference>
<proteinExistence type="predicted"/>
<evidence type="ECO:0000313" key="2">
    <source>
        <dbReference type="Proteomes" id="UP000245702"/>
    </source>
</evidence>
<reference evidence="1 2" key="1">
    <citation type="submission" date="2016-01" db="EMBL/GenBank/DDBJ databases">
        <authorList>
            <person name="Brown R."/>
        </authorList>
    </citation>
    <scope>NUCLEOTIDE SEQUENCE [LARGE SCALE GENOMIC DNA]</scope>
    <source>
        <strain evidence="1">Sporomusa sphaeroides DSM 2875</strain>
    </source>
</reference>
<evidence type="ECO:0000313" key="1">
    <source>
        <dbReference type="EMBL" id="CVK19273.1"/>
    </source>
</evidence>
<dbReference type="EMBL" id="FCOW01000008">
    <property type="protein sequence ID" value="CVK19273.1"/>
    <property type="molecule type" value="Genomic_DNA"/>
</dbReference>
<comment type="caution">
    <text evidence="1">The sequence shown here is derived from an EMBL/GenBank/DDBJ whole genome shotgun (WGS) entry which is preliminary data.</text>
</comment>
<dbReference type="Proteomes" id="UP000245702">
    <property type="component" value="Unassembled WGS sequence"/>
</dbReference>
<keyword evidence="2" id="KW-1185">Reference proteome</keyword>
<sequence>METKLNNLRPPKSRLPEVRCFRCNRLLFRGIAEDVEIKCSRCGVVQYIGKSSQESGTKISSW</sequence>
<dbReference type="Pfam" id="PF10122">
    <property type="entry name" value="Zn_ribbon_Com"/>
    <property type="match status" value="1"/>
</dbReference>
<protein>
    <submittedName>
        <fullName evidence="1">Mu-like prophage protein Com</fullName>
    </submittedName>
</protein>
<organism evidence="1 2">
    <name type="scientific">Sporomusa sphaeroides DSM 2875</name>
    <dbReference type="NCBI Taxonomy" id="1337886"/>
    <lineage>
        <taxon>Bacteria</taxon>
        <taxon>Bacillati</taxon>
        <taxon>Bacillota</taxon>
        <taxon>Negativicutes</taxon>
        <taxon>Selenomonadales</taxon>
        <taxon>Sporomusaceae</taxon>
        <taxon>Sporomusa</taxon>
    </lineage>
</organism>
<accession>A0ABM9W266</accession>